<dbReference type="KEGG" id="abac:LuPra_05984"/>
<gene>
    <name evidence="1" type="ORF">LuPra_05984</name>
</gene>
<evidence type="ECO:0000313" key="2">
    <source>
        <dbReference type="Proteomes" id="UP000076079"/>
    </source>
</evidence>
<proteinExistence type="predicted"/>
<protein>
    <recommendedName>
        <fullName evidence="3">DUF1684 domain-containing protein</fullName>
    </recommendedName>
</protein>
<evidence type="ECO:0008006" key="3">
    <source>
        <dbReference type="Google" id="ProtNLM"/>
    </source>
</evidence>
<evidence type="ECO:0000313" key="1">
    <source>
        <dbReference type="EMBL" id="AMY12702.1"/>
    </source>
</evidence>
<accession>A0A143PVU4</accession>
<sequence length="162" mass="18487">MFREAVDSPVPKADLDRFVPLGYYPIDDTYRTPAALAPLSDAESPAFEMPTSTGQRRQMRKAGKLKFTLHGQTYTLTAFVTAEDAARRRLFVPFRDLTAGLETYASGRYLDLDRTPTGLYDIDFNTAYQPYCYYDVKYDCPIPPAENRLTVPIRAGERMRHQ</sequence>
<dbReference type="Proteomes" id="UP000076079">
    <property type="component" value="Chromosome"/>
</dbReference>
<dbReference type="InterPro" id="IPR012467">
    <property type="entry name" value="DUF1684"/>
</dbReference>
<organism evidence="1 2">
    <name type="scientific">Luteitalea pratensis</name>
    <dbReference type="NCBI Taxonomy" id="1855912"/>
    <lineage>
        <taxon>Bacteria</taxon>
        <taxon>Pseudomonadati</taxon>
        <taxon>Acidobacteriota</taxon>
        <taxon>Vicinamibacteria</taxon>
        <taxon>Vicinamibacterales</taxon>
        <taxon>Vicinamibacteraceae</taxon>
        <taxon>Luteitalea</taxon>
    </lineage>
</organism>
<dbReference type="EMBL" id="CP015136">
    <property type="protein sequence ID" value="AMY12702.1"/>
    <property type="molecule type" value="Genomic_DNA"/>
</dbReference>
<dbReference type="PANTHER" id="PTHR41913:SF1">
    <property type="entry name" value="DUF1684 DOMAIN-CONTAINING PROTEIN"/>
    <property type="match status" value="1"/>
</dbReference>
<reference evidence="2" key="2">
    <citation type="submission" date="2016-04" db="EMBL/GenBank/DDBJ databases">
        <title>First Complete Genome Sequence of a Subdivision 6 Acidobacterium.</title>
        <authorList>
            <person name="Huang S."/>
            <person name="Vieira S."/>
            <person name="Bunk B."/>
            <person name="Riedel T."/>
            <person name="Sproeer C."/>
            <person name="Overmann J."/>
        </authorList>
    </citation>
    <scope>NUCLEOTIDE SEQUENCE [LARGE SCALE GENOMIC DNA]</scope>
    <source>
        <strain evidence="2">DSM 100886 HEG_-6_39</strain>
    </source>
</reference>
<dbReference type="OrthoDB" id="5493262at2"/>
<reference evidence="1 2" key="1">
    <citation type="journal article" date="2016" name="Genome Announc.">
        <title>First Complete Genome Sequence of a Subdivision 6 Acidobacterium Strain.</title>
        <authorList>
            <person name="Huang S."/>
            <person name="Vieira S."/>
            <person name="Bunk B."/>
            <person name="Riedel T."/>
            <person name="Sproer C."/>
            <person name="Overmann J."/>
        </authorList>
    </citation>
    <scope>NUCLEOTIDE SEQUENCE [LARGE SCALE GENOMIC DNA]</scope>
    <source>
        <strain evidence="2">DSM 100886 HEG_-6_39</strain>
    </source>
</reference>
<dbReference type="AlphaFoldDB" id="A0A143PVU4"/>
<dbReference type="STRING" id="1855912.LuPra_05984"/>
<dbReference type="Pfam" id="PF07920">
    <property type="entry name" value="DUF1684"/>
    <property type="match status" value="1"/>
</dbReference>
<dbReference type="RefSeq" id="WP_110174139.1">
    <property type="nucleotide sequence ID" value="NZ_CP015136.1"/>
</dbReference>
<keyword evidence="2" id="KW-1185">Reference proteome</keyword>
<dbReference type="PANTHER" id="PTHR41913">
    <property type="entry name" value="DUF1684 DOMAIN-CONTAINING PROTEIN"/>
    <property type="match status" value="1"/>
</dbReference>
<name>A0A143PVU4_LUTPR</name>